<dbReference type="InterPro" id="IPR047057">
    <property type="entry name" value="MerR_fam"/>
</dbReference>
<evidence type="ECO:0000313" key="4">
    <source>
        <dbReference type="EMBL" id="MBB5016822.1"/>
    </source>
</evidence>
<dbReference type="Proteomes" id="UP000575898">
    <property type="component" value="Unassembled WGS sequence"/>
</dbReference>
<comment type="caution">
    <text evidence="4">The sequence shown here is derived from an EMBL/GenBank/DDBJ whole genome shotgun (WGS) entry which is preliminary data.</text>
</comment>
<evidence type="ECO:0000256" key="2">
    <source>
        <dbReference type="SAM" id="MobiDB-lite"/>
    </source>
</evidence>
<dbReference type="Pfam" id="PF13411">
    <property type="entry name" value="MerR_1"/>
    <property type="match status" value="1"/>
</dbReference>
<gene>
    <name evidence="4" type="ORF">HNQ59_000084</name>
</gene>
<accession>A0A840MJG1</accession>
<evidence type="ECO:0000313" key="5">
    <source>
        <dbReference type="Proteomes" id="UP000575898"/>
    </source>
</evidence>
<dbReference type="GO" id="GO:0003700">
    <property type="term" value="F:DNA-binding transcription factor activity"/>
    <property type="evidence" value="ECO:0007669"/>
    <property type="project" value="InterPro"/>
</dbReference>
<feature type="region of interest" description="Disordered" evidence="2">
    <location>
        <begin position="137"/>
        <end position="159"/>
    </location>
</feature>
<feature type="domain" description="HTH merR-type" evidence="3">
    <location>
        <begin position="1"/>
        <end position="69"/>
    </location>
</feature>
<dbReference type="PRINTS" id="PR00040">
    <property type="entry name" value="HTHMERR"/>
</dbReference>
<dbReference type="GO" id="GO:0045893">
    <property type="term" value="P:positive regulation of DNA-templated transcription"/>
    <property type="evidence" value="ECO:0007669"/>
    <property type="project" value="InterPro"/>
</dbReference>
<evidence type="ECO:0000259" key="3">
    <source>
        <dbReference type="PROSITE" id="PS50937"/>
    </source>
</evidence>
<dbReference type="PROSITE" id="PS00552">
    <property type="entry name" value="HTH_MERR_1"/>
    <property type="match status" value="1"/>
</dbReference>
<dbReference type="RefSeq" id="WP_184033641.1">
    <property type="nucleotide sequence ID" value="NZ_JACHHY010000001.1"/>
</dbReference>
<dbReference type="AlphaFoldDB" id="A0A840MJG1"/>
<organism evidence="4 5">
    <name type="scientific">Chitinivorax tropicus</name>
    <dbReference type="NCBI Taxonomy" id="714531"/>
    <lineage>
        <taxon>Bacteria</taxon>
        <taxon>Pseudomonadati</taxon>
        <taxon>Pseudomonadota</taxon>
        <taxon>Betaproteobacteria</taxon>
        <taxon>Chitinivorax</taxon>
    </lineage>
</organism>
<dbReference type="EMBL" id="JACHHY010000001">
    <property type="protein sequence ID" value="MBB5016822.1"/>
    <property type="molecule type" value="Genomic_DNA"/>
</dbReference>
<dbReference type="SMART" id="SM00422">
    <property type="entry name" value="HTH_MERR"/>
    <property type="match status" value="1"/>
</dbReference>
<dbReference type="GO" id="GO:0046872">
    <property type="term" value="F:metal ion binding"/>
    <property type="evidence" value="ECO:0007669"/>
    <property type="project" value="InterPro"/>
</dbReference>
<dbReference type="InterPro" id="IPR011791">
    <property type="entry name" value="CadR-PbrR"/>
</dbReference>
<dbReference type="PROSITE" id="PS50937">
    <property type="entry name" value="HTH_MERR_2"/>
    <property type="match status" value="1"/>
</dbReference>
<protein>
    <submittedName>
        <fullName evidence="4">Cd(II)/Pb(II)-responsive transcriptional regulator</fullName>
    </submittedName>
</protein>
<reference evidence="4 5" key="1">
    <citation type="submission" date="2020-08" db="EMBL/GenBank/DDBJ databases">
        <title>Genomic Encyclopedia of Type Strains, Phase IV (KMG-IV): sequencing the most valuable type-strain genomes for metagenomic binning, comparative biology and taxonomic classification.</title>
        <authorList>
            <person name="Goeker M."/>
        </authorList>
    </citation>
    <scope>NUCLEOTIDE SEQUENCE [LARGE SCALE GENOMIC DNA]</scope>
    <source>
        <strain evidence="4 5">DSM 27165</strain>
    </source>
</reference>
<dbReference type="PANTHER" id="PTHR30204">
    <property type="entry name" value="REDOX-CYCLING DRUG-SENSING TRANSCRIPTIONAL ACTIVATOR SOXR"/>
    <property type="match status" value="1"/>
</dbReference>
<keyword evidence="5" id="KW-1185">Reference proteome</keyword>
<dbReference type="PANTHER" id="PTHR30204:SF92">
    <property type="entry name" value="HTH-TYPE TRANSCRIPTIONAL REGULATOR ZNTR"/>
    <property type="match status" value="1"/>
</dbReference>
<feature type="compositionally biased region" description="Basic residues" evidence="2">
    <location>
        <begin position="149"/>
        <end position="159"/>
    </location>
</feature>
<sequence>MKIGELAKLADCTVETIRYYEKEGLLPPSRRTDGNYRDFDASLVERLRLIRNCRLLDMTQEEIRAILNYRDHPNDNCQEVNALIDHHIGHVTARIQELQHLQEQLITLRQQCQRNQATRECGIIKGLEEPERFDRTNDHEHCSHTAGVHGHRPAQPHKP</sequence>
<dbReference type="InterPro" id="IPR009061">
    <property type="entry name" value="DNA-bd_dom_put_sf"/>
</dbReference>
<dbReference type="InterPro" id="IPR000551">
    <property type="entry name" value="MerR-type_HTH_dom"/>
</dbReference>
<evidence type="ECO:0000256" key="1">
    <source>
        <dbReference type="ARBA" id="ARBA00023125"/>
    </source>
</evidence>
<dbReference type="SUPFAM" id="SSF46955">
    <property type="entry name" value="Putative DNA-binding domain"/>
    <property type="match status" value="1"/>
</dbReference>
<dbReference type="NCBIfam" id="TIGR02047">
    <property type="entry name" value="CadR-PbrR"/>
    <property type="match status" value="1"/>
</dbReference>
<dbReference type="GO" id="GO:0003677">
    <property type="term" value="F:DNA binding"/>
    <property type="evidence" value="ECO:0007669"/>
    <property type="project" value="UniProtKB-KW"/>
</dbReference>
<dbReference type="Gene3D" id="1.10.1660.10">
    <property type="match status" value="1"/>
</dbReference>
<keyword evidence="1" id="KW-0238">DNA-binding</keyword>
<name>A0A840MJG1_9PROT</name>
<dbReference type="CDD" id="cd04784">
    <property type="entry name" value="HTH_CadR-PbrR"/>
    <property type="match status" value="1"/>
</dbReference>
<proteinExistence type="predicted"/>